<reference evidence="2 3" key="1">
    <citation type="submission" date="2021-06" db="EMBL/GenBank/DDBJ databases">
        <title>Faecalicatena sp. nov. isolated from porcine feces.</title>
        <authorList>
            <person name="Oh B.S."/>
            <person name="Lee J.H."/>
        </authorList>
    </citation>
    <scope>NUCLEOTIDE SEQUENCE [LARGE SCALE GENOMIC DNA]</scope>
    <source>
        <strain evidence="2 3">AGMB00832</strain>
    </source>
</reference>
<name>A0ABS6D5H8_9FIRM</name>
<dbReference type="InterPro" id="IPR003141">
    <property type="entry name" value="Pol/His_phosphatase_N"/>
</dbReference>
<dbReference type="CDD" id="cd07437">
    <property type="entry name" value="PHP_HisPPase_Ycdx_like"/>
    <property type="match status" value="1"/>
</dbReference>
<proteinExistence type="predicted"/>
<keyword evidence="3" id="KW-1185">Reference proteome</keyword>
<dbReference type="Proteomes" id="UP000723714">
    <property type="component" value="Unassembled WGS sequence"/>
</dbReference>
<sequence length="241" mass="26847">MKFEADTHAHTIASGHAYSTIREMAAAGAKKGLKALALTEHAPKMPGTCQMYYFQNLDVVPREMCGIQMLFGAELNIMGPDGTLDLPEKVCRDLDIVIASIHPPCYGFEHTVEENTQAYIEVMKKPYVNIIGHPDDGRFPVNYEAVVKAAKETGTLLELNNSSLRPQSFRQGTRENSIAILELCKRYEVPVTTGSDAHVDVDAGNFGNIEEILQYCSFPEELVVTTDFEKLKPYLNLYRAK</sequence>
<evidence type="ECO:0000259" key="1">
    <source>
        <dbReference type="SMART" id="SM00481"/>
    </source>
</evidence>
<dbReference type="SMART" id="SM00481">
    <property type="entry name" value="POLIIIAc"/>
    <property type="match status" value="1"/>
</dbReference>
<dbReference type="RefSeq" id="WP_216242730.1">
    <property type="nucleotide sequence ID" value="NZ_JABACJ020000013.1"/>
</dbReference>
<protein>
    <submittedName>
        <fullName evidence="2">Phosphatase</fullName>
    </submittedName>
</protein>
<dbReference type="InterPro" id="IPR004013">
    <property type="entry name" value="PHP_dom"/>
</dbReference>
<dbReference type="EMBL" id="JABACJ020000013">
    <property type="protein sequence ID" value="MBU3876862.1"/>
    <property type="molecule type" value="Genomic_DNA"/>
</dbReference>
<dbReference type="PANTHER" id="PTHR36928:SF1">
    <property type="entry name" value="PHOSPHATASE YCDX-RELATED"/>
    <property type="match status" value="1"/>
</dbReference>
<feature type="domain" description="Polymerase/histidinol phosphatase N-terminal" evidence="1">
    <location>
        <begin position="5"/>
        <end position="79"/>
    </location>
</feature>
<comment type="caution">
    <text evidence="2">The sequence shown here is derived from an EMBL/GenBank/DDBJ whole genome shotgun (WGS) entry which is preliminary data.</text>
</comment>
<gene>
    <name evidence="2" type="ORF">HGO97_013695</name>
</gene>
<evidence type="ECO:0000313" key="3">
    <source>
        <dbReference type="Proteomes" id="UP000723714"/>
    </source>
</evidence>
<evidence type="ECO:0000313" key="2">
    <source>
        <dbReference type="EMBL" id="MBU3876862.1"/>
    </source>
</evidence>
<dbReference type="InterPro" id="IPR050243">
    <property type="entry name" value="PHP_phosphatase"/>
</dbReference>
<dbReference type="Pfam" id="PF02811">
    <property type="entry name" value="PHP"/>
    <property type="match status" value="1"/>
</dbReference>
<dbReference type="PANTHER" id="PTHR36928">
    <property type="entry name" value="PHOSPHATASE YCDX-RELATED"/>
    <property type="match status" value="1"/>
</dbReference>
<dbReference type="NCBIfam" id="NF006702">
    <property type="entry name" value="PRK09248.1"/>
    <property type="match status" value="1"/>
</dbReference>
<organism evidence="2 3">
    <name type="scientific">Faecalicatena faecalis</name>
    <dbReference type="NCBI Taxonomy" id="2726362"/>
    <lineage>
        <taxon>Bacteria</taxon>
        <taxon>Bacillati</taxon>
        <taxon>Bacillota</taxon>
        <taxon>Clostridia</taxon>
        <taxon>Lachnospirales</taxon>
        <taxon>Lachnospiraceae</taxon>
        <taxon>Faecalicatena</taxon>
    </lineage>
</organism>
<accession>A0ABS6D5H8</accession>